<dbReference type="AlphaFoldDB" id="A0A4C1U267"/>
<evidence type="ECO:0000256" key="1">
    <source>
        <dbReference type="SAM" id="MobiDB-lite"/>
    </source>
</evidence>
<dbReference type="EMBL" id="BGZK01000118">
    <property type="protein sequence ID" value="GBP20402.1"/>
    <property type="molecule type" value="Genomic_DNA"/>
</dbReference>
<keyword evidence="3" id="KW-1185">Reference proteome</keyword>
<name>A0A4C1U267_EUMVA</name>
<proteinExistence type="predicted"/>
<evidence type="ECO:0000313" key="2">
    <source>
        <dbReference type="EMBL" id="GBP20402.1"/>
    </source>
</evidence>
<evidence type="ECO:0000313" key="3">
    <source>
        <dbReference type="Proteomes" id="UP000299102"/>
    </source>
</evidence>
<feature type="region of interest" description="Disordered" evidence="1">
    <location>
        <begin position="25"/>
        <end position="45"/>
    </location>
</feature>
<reference evidence="2 3" key="1">
    <citation type="journal article" date="2019" name="Commun. Biol.">
        <title>The bagworm genome reveals a unique fibroin gene that provides high tensile strength.</title>
        <authorList>
            <person name="Kono N."/>
            <person name="Nakamura H."/>
            <person name="Ohtoshi R."/>
            <person name="Tomita M."/>
            <person name="Numata K."/>
            <person name="Arakawa K."/>
        </authorList>
    </citation>
    <scope>NUCLEOTIDE SEQUENCE [LARGE SCALE GENOMIC DNA]</scope>
</reference>
<comment type="caution">
    <text evidence="2">The sequence shown here is derived from an EMBL/GenBank/DDBJ whole genome shotgun (WGS) entry which is preliminary data.</text>
</comment>
<organism evidence="2 3">
    <name type="scientific">Eumeta variegata</name>
    <name type="common">Bagworm moth</name>
    <name type="synonym">Eumeta japonica</name>
    <dbReference type="NCBI Taxonomy" id="151549"/>
    <lineage>
        <taxon>Eukaryota</taxon>
        <taxon>Metazoa</taxon>
        <taxon>Ecdysozoa</taxon>
        <taxon>Arthropoda</taxon>
        <taxon>Hexapoda</taxon>
        <taxon>Insecta</taxon>
        <taxon>Pterygota</taxon>
        <taxon>Neoptera</taxon>
        <taxon>Endopterygota</taxon>
        <taxon>Lepidoptera</taxon>
        <taxon>Glossata</taxon>
        <taxon>Ditrysia</taxon>
        <taxon>Tineoidea</taxon>
        <taxon>Psychidae</taxon>
        <taxon>Oiketicinae</taxon>
        <taxon>Eumeta</taxon>
    </lineage>
</organism>
<gene>
    <name evidence="2" type="ORF">EVAR_14651_1</name>
</gene>
<sequence>MSAALCDDAGGKRLPSGLRYEKSTIPSRLEFARPPARRPRRPRRPADAVNFLFDTIDCALNARLKKPP</sequence>
<accession>A0A4C1U267</accession>
<dbReference type="Proteomes" id="UP000299102">
    <property type="component" value="Unassembled WGS sequence"/>
</dbReference>
<protein>
    <submittedName>
        <fullName evidence="2">Uncharacterized protein</fullName>
    </submittedName>
</protein>